<comment type="caution">
    <text evidence="1">The sequence shown here is derived from an EMBL/GenBank/DDBJ whole genome shotgun (WGS) entry which is preliminary data.</text>
</comment>
<evidence type="ECO:0000313" key="1">
    <source>
        <dbReference type="EMBL" id="MFD0928761.1"/>
    </source>
</evidence>
<sequence length="73" mass="8422">MDNTQPRQRPLQPQAHEVWQDQCRICLINGKLVALPYIEASRFDDYEFGATLAAINANRLIRKLVNKEQSAPR</sequence>
<reference evidence="2" key="1">
    <citation type="journal article" date="2019" name="Int. J. Syst. Evol. Microbiol.">
        <title>The Global Catalogue of Microorganisms (GCM) 10K type strain sequencing project: providing services to taxonomists for standard genome sequencing and annotation.</title>
        <authorList>
            <consortium name="The Broad Institute Genomics Platform"/>
            <consortium name="The Broad Institute Genome Sequencing Center for Infectious Disease"/>
            <person name="Wu L."/>
            <person name="Ma J."/>
        </authorList>
    </citation>
    <scope>NUCLEOTIDE SEQUENCE [LARGE SCALE GENOMIC DNA]</scope>
    <source>
        <strain evidence="2">CCUG 59685</strain>
    </source>
</reference>
<dbReference type="EMBL" id="JBHTJW010000002">
    <property type="protein sequence ID" value="MFD0928761.1"/>
    <property type="molecule type" value="Genomic_DNA"/>
</dbReference>
<gene>
    <name evidence="1" type="ORF">ACFQ1T_03105</name>
</gene>
<proteinExistence type="predicted"/>
<evidence type="ECO:0000313" key="2">
    <source>
        <dbReference type="Proteomes" id="UP001597106"/>
    </source>
</evidence>
<organism evidence="1 2">
    <name type="scientific">Methylophilus glucosoxydans</name>
    <dbReference type="NCBI Taxonomy" id="752553"/>
    <lineage>
        <taxon>Bacteria</taxon>
        <taxon>Pseudomonadati</taxon>
        <taxon>Pseudomonadota</taxon>
        <taxon>Betaproteobacteria</taxon>
        <taxon>Nitrosomonadales</taxon>
        <taxon>Methylophilaceae</taxon>
        <taxon>Methylophilus</taxon>
    </lineage>
</organism>
<keyword evidence="2" id="KW-1185">Reference proteome</keyword>
<dbReference type="Proteomes" id="UP001597106">
    <property type="component" value="Unassembled WGS sequence"/>
</dbReference>
<accession>A0ABW3GDQ6</accession>
<protein>
    <submittedName>
        <fullName evidence="1">Uncharacterized protein</fullName>
    </submittedName>
</protein>
<name>A0ABW3GDQ6_9PROT</name>
<dbReference type="RefSeq" id="WP_379073901.1">
    <property type="nucleotide sequence ID" value="NZ_JBHTJW010000002.1"/>
</dbReference>